<dbReference type="PANTHER" id="PTHR43572:SF49">
    <property type="entry name" value="PROTEIN SMAX1-LIKE 8"/>
    <property type="match status" value="1"/>
</dbReference>
<dbReference type="InterPro" id="IPR027417">
    <property type="entry name" value="P-loop_NTPase"/>
</dbReference>
<keyword evidence="3" id="KW-0805">Transcription regulation</keyword>
<dbReference type="InterPro" id="IPR051650">
    <property type="entry name" value="SL_signaling_regulator"/>
</dbReference>
<reference evidence="7" key="1">
    <citation type="submission" date="2021-01" db="UniProtKB">
        <authorList>
            <consortium name="EnsemblPlants"/>
        </authorList>
    </citation>
    <scope>IDENTIFICATION</scope>
</reference>
<sequence length="1054" mass="116702">MPTPVTSARQCLTPEAALALDEAVSVARRRAHAQTMSLHAVSALFSLPNSSLREACARARNSAYSPRLQFKALELSLSVSLDRIPAARPPVDEPPVSNSLMAAIKRSQANQRRHPENYHVYHQIQLQQQQLGSTVSCIKVELQHLILAMLDDPVVSRVFGEAGFRSCDIKMAVIRPLSRFIGYPRSRAPPPLFLSNLHKDATFGVGNLSYQFPAATGLLDGDVNHKRICEVLVKNKGRNPLLVGVCAYNALKSFTESLEQKTRSSLPVELSGITTICIENEVSKFVWKTRNDHELLKSRLEDIARMTDDSGGRRLIIDIGNLHNLTVEHSSVDSLNHIILQMTKLLAAHVGKLWLIGSVVSYEMYLKFVAKFPSIETDWDIQLLPITALRSSAAIDPYSKPYSLMESFIPFGGFFSTPDVKCSLRSIHPNISLSYQQETKSFEEVTTNLIGGPVSSVAGQHSSSLPSWLKVAELSTNNTSESFEKKNNQACLIPLVAGTPPTSHGFQFAEDKKKIAEYGSSDLTLVNPSSSLDFKLIPTVNNTVPPPVSTETNKGSLLSKLLDKPSMLQHFESTSFKSPDSKCMTRGSFDGHSSPSSATSVMTTLGLGMVSSPTHESTLKHIDMHFVSANATRIFPYHSSQQSSCSGSNSPGHHNYEKLKMVFRALSDRFPQQEEAISHISKILVCSRAAGEDRQAACPRGGIWLGFLGPDSHCKKKIAAAVAEILLGEHGNFVCVDLSSSQNTINGYTKEVRGKTVLDYIAEALSKNPFSVVFLENVDKADLLVRSTLSRATRTGKFLDSHGRDVSISNAIFFAASAFIIEDKHPLHLKEPTNADEMRILRVKGHAFRIIHGHISQGPKIVTEEQTPVNKRKLASRDVTALEKHEMFEVAKRAFKQASDSQFDLNLPANVDYDMDQEIDCYESHGEFHCQSRKLWLEDFMDSINETVEFQPFDFDRLADKLAKQMTDVLHDIVGSEHLLEIDNDVMDQILAVAYTSGNTCIVEDWIKSVLTKHLTEARSRFDLSFPSEIKLVTCDQIYAVELAPFLPPTIILS</sequence>
<proteinExistence type="inferred from homology"/>
<name>A0A7N0SXB1_KALFE</name>
<dbReference type="SUPFAM" id="SSF81923">
    <property type="entry name" value="Double Clp-N motif"/>
    <property type="match status" value="1"/>
</dbReference>
<dbReference type="OMA" id="RRDIWFN"/>
<organism evidence="7 8">
    <name type="scientific">Kalanchoe fedtschenkoi</name>
    <name type="common">Lavender scallops</name>
    <name type="synonym">South American air plant</name>
    <dbReference type="NCBI Taxonomy" id="63787"/>
    <lineage>
        <taxon>Eukaryota</taxon>
        <taxon>Viridiplantae</taxon>
        <taxon>Streptophyta</taxon>
        <taxon>Embryophyta</taxon>
        <taxon>Tracheophyta</taxon>
        <taxon>Spermatophyta</taxon>
        <taxon>Magnoliopsida</taxon>
        <taxon>eudicotyledons</taxon>
        <taxon>Gunneridae</taxon>
        <taxon>Pentapetalae</taxon>
        <taxon>Saxifragales</taxon>
        <taxon>Crassulaceae</taxon>
        <taxon>Kalanchoe</taxon>
    </lineage>
</organism>
<dbReference type="AlphaFoldDB" id="A0A7N0SXB1"/>
<dbReference type="GO" id="GO:0005524">
    <property type="term" value="F:ATP binding"/>
    <property type="evidence" value="ECO:0007669"/>
    <property type="project" value="InterPro"/>
</dbReference>
<dbReference type="Pfam" id="PF07724">
    <property type="entry name" value="AAA_2"/>
    <property type="match status" value="1"/>
</dbReference>
<dbReference type="Gene3D" id="1.10.1780.10">
    <property type="entry name" value="Clp, N-terminal domain"/>
    <property type="match status" value="1"/>
</dbReference>
<dbReference type="Pfam" id="PF26587">
    <property type="entry name" value="AAA_lid_SMAX1"/>
    <property type="match status" value="1"/>
</dbReference>
<dbReference type="InterPro" id="IPR036628">
    <property type="entry name" value="Clp_N_dom_sf"/>
</dbReference>
<evidence type="ECO:0000259" key="6">
    <source>
        <dbReference type="PROSITE" id="PS51903"/>
    </source>
</evidence>
<dbReference type="Gramene" id="Kaladp0011s0959.1.v1.1">
    <property type="protein sequence ID" value="Kaladp0011s0959.1.v1.1"/>
    <property type="gene ID" value="Kaladp0011s0959.v1.1"/>
</dbReference>
<dbReference type="SUPFAM" id="SSF52540">
    <property type="entry name" value="P-loop containing nucleoside triphosphate hydrolases"/>
    <property type="match status" value="1"/>
</dbReference>
<feature type="domain" description="Clp R" evidence="6">
    <location>
        <begin position="8"/>
        <end position="179"/>
    </location>
</feature>
<dbReference type="EnsemblPlants" id="Kaladp0011s0959.1.v1.1">
    <property type="protein sequence ID" value="Kaladp0011s0959.1.v1.1"/>
    <property type="gene ID" value="Kaladp0011s0959.v1.1"/>
</dbReference>
<dbReference type="GO" id="GO:0016887">
    <property type="term" value="F:ATP hydrolysis activity"/>
    <property type="evidence" value="ECO:0007669"/>
    <property type="project" value="InterPro"/>
</dbReference>
<dbReference type="GO" id="GO:0009414">
    <property type="term" value="P:response to water deprivation"/>
    <property type="evidence" value="ECO:0007669"/>
    <property type="project" value="EnsemblPlants"/>
</dbReference>
<dbReference type="InterPro" id="IPR003959">
    <property type="entry name" value="ATPase_AAA_core"/>
</dbReference>
<evidence type="ECO:0000256" key="1">
    <source>
        <dbReference type="ARBA" id="ARBA00008675"/>
    </source>
</evidence>
<dbReference type="PANTHER" id="PTHR43572">
    <property type="entry name" value="CHAPERONE PROTEIN CLPD, CHLOROPLASTIC"/>
    <property type="match status" value="1"/>
</dbReference>
<dbReference type="InterPro" id="IPR058680">
    <property type="entry name" value="NBD_SMAX1-like"/>
</dbReference>
<comment type="similarity">
    <text evidence="1">Belongs to the ClpA/ClpB family.</text>
</comment>
<evidence type="ECO:0000313" key="7">
    <source>
        <dbReference type="EnsemblPlants" id="Kaladp0011s0959.1.v1.1"/>
    </source>
</evidence>
<keyword evidence="2 5" id="KW-0677">Repeat</keyword>
<keyword evidence="8" id="KW-1185">Reference proteome</keyword>
<evidence type="ECO:0000256" key="5">
    <source>
        <dbReference type="PROSITE-ProRule" id="PRU01251"/>
    </source>
</evidence>
<dbReference type="GO" id="GO:1902347">
    <property type="term" value="P:response to strigolactone"/>
    <property type="evidence" value="ECO:0007669"/>
    <property type="project" value="EnsemblPlants"/>
</dbReference>
<dbReference type="Gene3D" id="3.40.50.300">
    <property type="entry name" value="P-loop containing nucleotide triphosphate hydrolases"/>
    <property type="match status" value="1"/>
</dbReference>
<protein>
    <recommendedName>
        <fullName evidence="6">Clp R domain-containing protein</fullName>
    </recommendedName>
</protein>
<dbReference type="PROSITE" id="PS51903">
    <property type="entry name" value="CLP_R"/>
    <property type="match status" value="1"/>
</dbReference>
<evidence type="ECO:0000313" key="8">
    <source>
        <dbReference type="Proteomes" id="UP000594263"/>
    </source>
</evidence>
<evidence type="ECO:0000256" key="3">
    <source>
        <dbReference type="ARBA" id="ARBA00023015"/>
    </source>
</evidence>
<evidence type="ECO:0000256" key="2">
    <source>
        <dbReference type="ARBA" id="ARBA00022737"/>
    </source>
</evidence>
<evidence type="ECO:0000256" key="4">
    <source>
        <dbReference type="ARBA" id="ARBA00023163"/>
    </source>
</evidence>
<dbReference type="InterPro" id="IPR004176">
    <property type="entry name" value="Clp_R_N"/>
</dbReference>
<dbReference type="InterPro" id="IPR058954">
    <property type="entry name" value="AAA_lid_SMAX1"/>
</dbReference>
<keyword evidence="4" id="KW-0804">Transcription</keyword>
<dbReference type="Proteomes" id="UP000594263">
    <property type="component" value="Unplaced"/>
</dbReference>
<accession>A0A7N0SXB1</accession>
<dbReference type="Pfam" id="PF23569">
    <property type="entry name" value="NBD_SMAX1"/>
    <property type="match status" value="1"/>
</dbReference>